<dbReference type="InterPro" id="IPR041588">
    <property type="entry name" value="Integrase_H2C2"/>
</dbReference>
<evidence type="ECO:0000256" key="5">
    <source>
        <dbReference type="ARBA" id="ARBA00022801"/>
    </source>
</evidence>
<dbReference type="InterPro" id="IPR036397">
    <property type="entry name" value="RNaseH_sf"/>
</dbReference>
<dbReference type="InterPro" id="IPR043502">
    <property type="entry name" value="DNA/RNA_pol_sf"/>
</dbReference>
<name>A0ABR3MIC0_9TELE</name>
<dbReference type="SUPFAM" id="SSF53098">
    <property type="entry name" value="Ribonuclease H-like"/>
    <property type="match status" value="1"/>
</dbReference>
<evidence type="ECO:0000259" key="9">
    <source>
        <dbReference type="PROSITE" id="PS50994"/>
    </source>
</evidence>
<dbReference type="Pfam" id="PF17917">
    <property type="entry name" value="RT_RNaseH"/>
    <property type="match status" value="1"/>
</dbReference>
<feature type="region of interest" description="Disordered" evidence="8">
    <location>
        <begin position="616"/>
        <end position="636"/>
    </location>
</feature>
<protein>
    <recommendedName>
        <fullName evidence="7">Gypsy retrotransposon integrase-like protein 1</fullName>
    </recommendedName>
</protein>
<evidence type="ECO:0000313" key="10">
    <source>
        <dbReference type="EMBL" id="KAL1264076.1"/>
    </source>
</evidence>
<dbReference type="PROSITE" id="PS50994">
    <property type="entry name" value="INTEGRASE"/>
    <property type="match status" value="1"/>
</dbReference>
<sequence length="881" mass="98306">MTSPAKDIATTLILHIVVRFTPLAPHNLTNTPPTDIIMRTPGLATFIKIALAATDVHALVDTGSGLSLITDDCRRSIPALSTQPVTPFLLYTVASLHSVGSVLIQQVEGKERVIAYASHVLSASERKWSTFDRELYAIMWSVRHFRHYLACHPFTIITDHKPLIGLKKLPIDHDPTGRRARWAIELDLYDWHVIHRDGAKHLNADAMSRRPDTNPVESDSFPSKQRVHHFGSNSDHINTFGGKTGVSIHPSTIHEQECSCVHTCFKSHNIKSRSNTKHLCNSFGDNILQVVIPTTLITEILSHVQGHPSVGHYGLAKTLDRAMRSFYWPYMSPDISKHCSQCNTCQSRRSPVPRPQAPLIPISPDGPFQIVAADITELPISTKGNCYVLVMMDLYTKFVNLYPSKDQTAVSVAVKKLRTSPYHAQCDGAVERFNRTLKDELSKHLFDSGTEWDEHLPQVALAYNTTKHASTGLTPFFLAHGREARIPLDTVLQDDSASSSATIGTPAAYANKLHKRLACAYRSATAFRDKAQDQQRLSYDRHLKYTPYDIGDLAVVDDPAHRHNKLYPRWVGPYEVLRSICPFGSSTPVNFEVRDASRPHAKAKIIQYNRMKPYITDSKSTHTLPSPSSPVQPNTQNTLSGLLPPHITPVTPGLLTPQVQVEQPLLPQLQPPPHLQPPGSLQPFCPMENVQGLDSGLLLPALGTPPAGQSRGVSELPDTPCVHSGCASQDTSIAFPFEGFSTLLIFFSLQFISVFWCFHPLHTCLIFWLPSPGGLEHDPSEVLFRTQEDDELRTLLDLLSMCQALTGLDFLFPKDHQISAGSLSQPFCSSSRHWEETPNHHRVRTSWRTLFKLEESDRKSKTLKPQDLHTGLHPDTRPQPR</sequence>
<evidence type="ECO:0000256" key="6">
    <source>
        <dbReference type="ARBA" id="ARBA00022918"/>
    </source>
</evidence>
<dbReference type="InterPro" id="IPR001584">
    <property type="entry name" value="Integrase_cat-core"/>
</dbReference>
<dbReference type="PANTHER" id="PTHR37984">
    <property type="entry name" value="PROTEIN CBG26694"/>
    <property type="match status" value="1"/>
</dbReference>
<dbReference type="Pfam" id="PF17921">
    <property type="entry name" value="Integrase_H2C2"/>
    <property type="match status" value="1"/>
</dbReference>
<keyword evidence="1" id="KW-0808">Transferase</keyword>
<evidence type="ECO:0000256" key="3">
    <source>
        <dbReference type="ARBA" id="ARBA00022722"/>
    </source>
</evidence>
<keyword evidence="11" id="KW-1185">Reference proteome</keyword>
<dbReference type="Gene3D" id="1.10.340.70">
    <property type="match status" value="1"/>
</dbReference>
<dbReference type="InterPro" id="IPR012337">
    <property type="entry name" value="RNaseH-like_sf"/>
</dbReference>
<dbReference type="SUPFAM" id="SSF56672">
    <property type="entry name" value="DNA/RNA polymerases"/>
    <property type="match status" value="1"/>
</dbReference>
<reference evidence="10 11" key="1">
    <citation type="submission" date="2023-09" db="EMBL/GenBank/DDBJ databases">
        <authorList>
            <person name="Wang M."/>
        </authorList>
    </citation>
    <scope>NUCLEOTIDE SEQUENCE [LARGE SCALE GENOMIC DNA]</scope>
    <source>
        <strain evidence="10">GT-2023</strain>
        <tissue evidence="10">Liver</tissue>
    </source>
</reference>
<dbReference type="Gene3D" id="3.10.20.370">
    <property type="match status" value="1"/>
</dbReference>
<dbReference type="Proteomes" id="UP001558613">
    <property type="component" value="Unassembled WGS sequence"/>
</dbReference>
<keyword evidence="5" id="KW-0378">Hydrolase</keyword>
<dbReference type="PANTHER" id="PTHR37984:SF5">
    <property type="entry name" value="PROTEIN NYNRIN-LIKE"/>
    <property type="match status" value="1"/>
</dbReference>
<evidence type="ECO:0000313" key="11">
    <source>
        <dbReference type="Proteomes" id="UP001558613"/>
    </source>
</evidence>
<comment type="caution">
    <text evidence="10">The sequence shown here is derived from an EMBL/GenBank/DDBJ whole genome shotgun (WGS) entry which is preliminary data.</text>
</comment>
<evidence type="ECO:0000256" key="2">
    <source>
        <dbReference type="ARBA" id="ARBA00022695"/>
    </source>
</evidence>
<proteinExistence type="predicted"/>
<evidence type="ECO:0000256" key="8">
    <source>
        <dbReference type="SAM" id="MobiDB-lite"/>
    </source>
</evidence>
<dbReference type="InterPro" id="IPR050951">
    <property type="entry name" value="Retrovirus_Pol_polyprotein"/>
</dbReference>
<keyword evidence="3" id="KW-0540">Nuclease</keyword>
<evidence type="ECO:0000256" key="1">
    <source>
        <dbReference type="ARBA" id="ARBA00022679"/>
    </source>
</evidence>
<gene>
    <name evidence="10" type="ORF">QQF64_004431</name>
</gene>
<feature type="region of interest" description="Disordered" evidence="8">
    <location>
        <begin position="857"/>
        <end position="881"/>
    </location>
</feature>
<feature type="compositionally biased region" description="Polar residues" evidence="8">
    <location>
        <begin position="617"/>
        <end position="636"/>
    </location>
</feature>
<keyword evidence="6" id="KW-0695">RNA-directed DNA polymerase</keyword>
<accession>A0ABR3MIC0</accession>
<dbReference type="CDD" id="cd09274">
    <property type="entry name" value="RNase_HI_RT_Ty3"/>
    <property type="match status" value="1"/>
</dbReference>
<organism evidence="10 11">
    <name type="scientific">Cirrhinus molitorella</name>
    <name type="common">mud carp</name>
    <dbReference type="NCBI Taxonomy" id="172907"/>
    <lineage>
        <taxon>Eukaryota</taxon>
        <taxon>Metazoa</taxon>
        <taxon>Chordata</taxon>
        <taxon>Craniata</taxon>
        <taxon>Vertebrata</taxon>
        <taxon>Euteleostomi</taxon>
        <taxon>Actinopterygii</taxon>
        <taxon>Neopterygii</taxon>
        <taxon>Teleostei</taxon>
        <taxon>Ostariophysi</taxon>
        <taxon>Cypriniformes</taxon>
        <taxon>Cyprinidae</taxon>
        <taxon>Labeoninae</taxon>
        <taxon>Labeonini</taxon>
        <taxon>Cirrhinus</taxon>
    </lineage>
</organism>
<dbReference type="InterPro" id="IPR041373">
    <property type="entry name" value="RT_RNaseH"/>
</dbReference>
<keyword evidence="2" id="KW-0548">Nucleotidyltransferase</keyword>
<dbReference type="EMBL" id="JAYMGO010000012">
    <property type="protein sequence ID" value="KAL1264076.1"/>
    <property type="molecule type" value="Genomic_DNA"/>
</dbReference>
<evidence type="ECO:0000256" key="7">
    <source>
        <dbReference type="ARBA" id="ARBA00039658"/>
    </source>
</evidence>
<feature type="domain" description="Integrase catalytic" evidence="9">
    <location>
        <begin position="390"/>
        <end position="483"/>
    </location>
</feature>
<evidence type="ECO:0000256" key="4">
    <source>
        <dbReference type="ARBA" id="ARBA00022759"/>
    </source>
</evidence>
<keyword evidence="4" id="KW-0255">Endonuclease</keyword>
<dbReference type="Gene3D" id="3.30.420.10">
    <property type="entry name" value="Ribonuclease H-like superfamily/Ribonuclease H"/>
    <property type="match status" value="2"/>
</dbReference>